<dbReference type="EMBL" id="CP038631">
    <property type="protein sequence ID" value="QCC45779.1"/>
    <property type="molecule type" value="Genomic_DNA"/>
</dbReference>
<dbReference type="InterPro" id="IPR008914">
    <property type="entry name" value="PEBP"/>
</dbReference>
<evidence type="ECO:0000256" key="1">
    <source>
        <dbReference type="SAM" id="MobiDB-lite"/>
    </source>
</evidence>
<dbReference type="Gene3D" id="3.90.280.10">
    <property type="entry name" value="PEBP-like"/>
    <property type="match status" value="1"/>
</dbReference>
<dbReference type="AlphaFoldDB" id="A0A4D6GVH1"/>
<evidence type="ECO:0000313" key="2">
    <source>
        <dbReference type="EMBL" id="QCC45779.1"/>
    </source>
</evidence>
<evidence type="ECO:0000313" key="5">
    <source>
        <dbReference type="Proteomes" id="UP000323075"/>
    </source>
</evidence>
<evidence type="ECO:0000313" key="4">
    <source>
        <dbReference type="Proteomes" id="UP000296216"/>
    </source>
</evidence>
<feature type="region of interest" description="Disordered" evidence="1">
    <location>
        <begin position="145"/>
        <end position="165"/>
    </location>
</feature>
<organism evidence="2 4">
    <name type="scientific">Halobacterium salinarum (strain ATCC 33171 / DSM 3754 / JCM 8978 / NBRC 102687 / NCIMB 764 / 91-R6)</name>
    <dbReference type="NCBI Taxonomy" id="2597657"/>
    <lineage>
        <taxon>Archaea</taxon>
        <taxon>Methanobacteriati</taxon>
        <taxon>Methanobacteriota</taxon>
        <taxon>Stenosarchaea group</taxon>
        <taxon>Halobacteria</taxon>
        <taxon>Halobacteriales</taxon>
        <taxon>Halobacteriaceae</taxon>
        <taxon>Halobacterium</taxon>
    </lineage>
</organism>
<gene>
    <name evidence="3" type="ORF">APQ99_00553</name>
    <name evidence="2" type="ORF">HBSAL_10680</name>
</gene>
<dbReference type="InterPro" id="IPR005247">
    <property type="entry name" value="YbhB_YbcL/LppC-like"/>
</dbReference>
<dbReference type="CDD" id="cd00865">
    <property type="entry name" value="PEBP_bact_arch"/>
    <property type="match status" value="1"/>
</dbReference>
<accession>A0A4D6GVH1</accession>
<dbReference type="PROSITE" id="PS51257">
    <property type="entry name" value="PROKAR_LIPOPROTEIN"/>
    <property type="match status" value="1"/>
</dbReference>
<dbReference type="EMBL" id="VRYN01000001">
    <property type="protein sequence ID" value="TYO82037.1"/>
    <property type="molecule type" value="Genomic_DNA"/>
</dbReference>
<name>A0A4D6GVH1_HALS9</name>
<dbReference type="GeneID" id="39855967"/>
<sequence length="216" mass="22420">MRGQPVHRRSVLALVGGGAVSALAGCTDTTDGDATTTTPEPTPRSETQPTPTATDDIPIAGPSPDFGGLGLASSAFADGAAIPDRYTRSGADVNPPLSIAGVPEDAATLVLVVDDPDAVDPAGEVWLHWLVWNIPASRTRIPAAWTPTEPTVGTNDFGERDYGGPAPPDDTHLYRFKLYALDTTLILPQDATERTVGNAVRGHVLAATQLVGSHAP</sequence>
<dbReference type="PANTHER" id="PTHR30289:SF1">
    <property type="entry name" value="PEBP (PHOSPHATIDYLETHANOLAMINE-BINDING PROTEIN) FAMILY PROTEIN"/>
    <property type="match status" value="1"/>
</dbReference>
<dbReference type="Pfam" id="PF01161">
    <property type="entry name" value="PBP"/>
    <property type="match status" value="1"/>
</dbReference>
<evidence type="ECO:0000313" key="3">
    <source>
        <dbReference type="EMBL" id="TYO82037.1"/>
    </source>
</evidence>
<reference evidence="2 4" key="1">
    <citation type="journal article" date="2019" name="Microbiol. Resour. Announc.">
        <title>The Genome Sequence of the Halobacterium salinarum Type Strain Is Closely Related to That of Laboratory Strains NRC-1 and R1.</title>
        <authorList>
            <person name="Pfeiffer F."/>
            <person name="Marchfelder A."/>
            <person name="Habermann B."/>
            <person name="Dyall-Smith M.L."/>
        </authorList>
    </citation>
    <scope>NUCLEOTIDE SEQUENCE [LARGE SCALE GENOMIC DNA]</scope>
    <source>
        <strain evidence="2">91-R6</strain>
        <strain evidence="4">ATCC 33171 / DSM 3754 / JCM 8978 / NBRC 102687 / NCIMB 764 / 91-R6</strain>
    </source>
</reference>
<dbReference type="Proteomes" id="UP000323075">
    <property type="component" value="Unassembled WGS sequence"/>
</dbReference>
<feature type="region of interest" description="Disordered" evidence="1">
    <location>
        <begin position="23"/>
        <end position="64"/>
    </location>
</feature>
<reference evidence="2" key="3">
    <citation type="journal article" name="MicrobiologyOpen">
        <title>Whole-genome comparison between the type strain of Halobacterium salinarum (DSM 3754(T)) and the laboratory strains R1 and NRC-1.</title>
        <authorList>
            <person name="Pfeiffer F."/>
            <person name="Losensky G."/>
            <person name="Marchfelder A."/>
            <person name="Habermann B."/>
            <person name="Dyall-Smith M."/>
        </authorList>
    </citation>
    <scope>NUCLEOTIDE SEQUENCE</scope>
    <source>
        <strain evidence="2">91-R6</strain>
    </source>
</reference>
<dbReference type="InterPro" id="IPR036610">
    <property type="entry name" value="PEBP-like_sf"/>
</dbReference>
<dbReference type="RefSeq" id="WP_136361542.1">
    <property type="nucleotide sequence ID" value="NZ_VRYN01000001.1"/>
</dbReference>
<proteinExistence type="predicted"/>
<dbReference type="SUPFAM" id="SSF49777">
    <property type="entry name" value="PEBP-like"/>
    <property type="match status" value="1"/>
</dbReference>
<dbReference type="Proteomes" id="UP000296216">
    <property type="component" value="Chromosome"/>
</dbReference>
<protein>
    <submittedName>
        <fullName evidence="3">Phospholipid-binding protein, PBP family</fullName>
    </submittedName>
    <submittedName>
        <fullName evidence="2">UPF0098 family protein</fullName>
    </submittedName>
</protein>
<reference evidence="3 5" key="2">
    <citation type="submission" date="2019-07" db="EMBL/GenBank/DDBJ databases">
        <title>Genomic Encyclopedia of Archaeal and Bacterial Type Strains, Phase II (KMG-II): from individual species to whole genera.</title>
        <authorList>
            <person name="Goeker M."/>
        </authorList>
    </citation>
    <scope>NUCLEOTIDE SEQUENCE [LARGE SCALE GENOMIC DNA]</scope>
    <source>
        <strain evidence="3 5">DSM 3754</strain>
    </source>
</reference>
<dbReference type="PANTHER" id="PTHR30289">
    <property type="entry name" value="UNCHARACTERIZED PROTEIN YBCL-RELATED"/>
    <property type="match status" value="1"/>
</dbReference>
<dbReference type="NCBIfam" id="TIGR00481">
    <property type="entry name" value="YbhB/YbcL family Raf kinase inhibitor-like protein"/>
    <property type="match status" value="1"/>
</dbReference>
<feature type="compositionally biased region" description="Low complexity" evidence="1">
    <location>
        <begin position="23"/>
        <end position="52"/>
    </location>
</feature>